<organism evidence="1 2">
    <name type="scientific">Methylomirabilis oxygeniifera</name>
    <dbReference type="NCBI Taxonomy" id="671143"/>
    <lineage>
        <taxon>Bacteria</taxon>
        <taxon>Candidatus Methylomirabilota</taxon>
        <taxon>Candidatus Methylomirabilia</taxon>
        <taxon>Candidatus Methylomirabilales</taxon>
        <taxon>Candidatus Methylomirabilaceae</taxon>
        <taxon>Candidatus Methylomirabilis</taxon>
    </lineage>
</organism>
<evidence type="ECO:0000313" key="2">
    <source>
        <dbReference type="Proteomes" id="UP000006898"/>
    </source>
</evidence>
<dbReference type="STRING" id="671143.DAMO_2390"/>
<dbReference type="PATRIC" id="fig|671143.5.peg.2103"/>
<dbReference type="EMBL" id="FP565575">
    <property type="protein sequence ID" value="CBE69438.1"/>
    <property type="molecule type" value="Genomic_DNA"/>
</dbReference>
<accession>D5MIT1</accession>
<protein>
    <recommendedName>
        <fullName evidence="3">DUF4145 domain-containing protein</fullName>
    </recommendedName>
</protein>
<name>D5MIT1_METO1</name>
<evidence type="ECO:0000313" key="1">
    <source>
        <dbReference type="EMBL" id="CBE69438.1"/>
    </source>
</evidence>
<gene>
    <name evidence="1" type="ORF">DAMO_2390</name>
</gene>
<evidence type="ECO:0008006" key="3">
    <source>
        <dbReference type="Google" id="ProtNLM"/>
    </source>
</evidence>
<dbReference type="Proteomes" id="UP000006898">
    <property type="component" value="Chromosome"/>
</dbReference>
<dbReference type="AlphaFoldDB" id="D5MIT1"/>
<sequence>MSDESLPGAVFLDLLPNQPKNDETRKAFQAILRHRFEAQIVQSAERVWDLPPIILQKPQNEYLQLLLEARELCLDGYFYSCVAMCGIIGERIVKDAFRAILLIRNGGIAKPPPDLALDQLEHVEVGGIVHFLREAAVLCVEAAKAADSLGKLRNRYAHARGKKPKKDALDAIKHLHTIVSDTVSVFRDFEIKSGVLVRKPTSPRMPDDA</sequence>
<dbReference type="HOGENOM" id="CLU_1313540_0_0_0"/>
<proteinExistence type="predicted"/>
<dbReference type="KEGG" id="mox:DAMO_2390"/>
<reference evidence="1 2" key="1">
    <citation type="journal article" date="2010" name="Nature">
        <title>Nitrite-driven anaerobic methane oxidation by oxygenic bacteria.</title>
        <authorList>
            <person name="Ettwig K.F."/>
            <person name="Butler M.K."/>
            <person name="Le Paslier D."/>
            <person name="Pelletier E."/>
            <person name="Mangenot S."/>
            <person name="Kuypers M.M.M."/>
            <person name="Schreiber F."/>
            <person name="Dutilh B.E."/>
            <person name="Zedelius J."/>
            <person name="de Beer D."/>
            <person name="Gloerich J."/>
            <person name="Wessels H.J.C.T."/>
            <person name="van Allen T."/>
            <person name="Luesken F."/>
            <person name="Wu M."/>
            <person name="van de Pas-Schoonen K.T."/>
            <person name="Op den Camp H.J.M."/>
            <person name="Janssen-Megens E.M."/>
            <person name="Francoijs K-J."/>
            <person name="Stunnenberg H."/>
            <person name="Weissenbach J."/>
            <person name="Jetten M.S.M."/>
            <person name="Strous M."/>
        </authorList>
    </citation>
    <scope>NUCLEOTIDE SEQUENCE [LARGE SCALE GENOMIC DNA]</scope>
</reference>